<dbReference type="Proteomes" id="UP001501490">
    <property type="component" value="Unassembled WGS sequence"/>
</dbReference>
<accession>A0ABP6ZTG7</accession>
<dbReference type="RefSeq" id="WP_344803102.1">
    <property type="nucleotide sequence ID" value="NZ_BAABAB010000010.1"/>
</dbReference>
<evidence type="ECO:0000256" key="1">
    <source>
        <dbReference type="ARBA" id="ARBA00022679"/>
    </source>
</evidence>
<evidence type="ECO:0000259" key="3">
    <source>
        <dbReference type="PROSITE" id="PS51186"/>
    </source>
</evidence>
<gene>
    <name evidence="4" type="ORF">GCM10022236_15670</name>
</gene>
<dbReference type="PANTHER" id="PTHR43072">
    <property type="entry name" value="N-ACETYLTRANSFERASE"/>
    <property type="match status" value="1"/>
</dbReference>
<feature type="domain" description="N-acetyltransferase" evidence="3">
    <location>
        <begin position="8"/>
        <end position="147"/>
    </location>
</feature>
<name>A0ABP6ZTG7_9ACTN</name>
<dbReference type="SUPFAM" id="SSF55729">
    <property type="entry name" value="Acyl-CoA N-acyltransferases (Nat)"/>
    <property type="match status" value="1"/>
</dbReference>
<evidence type="ECO:0000313" key="4">
    <source>
        <dbReference type="EMBL" id="GAA3614618.1"/>
    </source>
</evidence>
<dbReference type="InterPro" id="IPR016181">
    <property type="entry name" value="Acyl_CoA_acyltransferase"/>
</dbReference>
<comment type="caution">
    <text evidence="4">The sequence shown here is derived from an EMBL/GenBank/DDBJ whole genome shotgun (WGS) entry which is preliminary data.</text>
</comment>
<dbReference type="EMBL" id="BAABAB010000010">
    <property type="protein sequence ID" value="GAA3614618.1"/>
    <property type="molecule type" value="Genomic_DNA"/>
</dbReference>
<proteinExistence type="predicted"/>
<dbReference type="InterPro" id="IPR000182">
    <property type="entry name" value="GNAT_dom"/>
</dbReference>
<sequence length="147" mass="15985">MSGRATDALVRRAQSADRDQILTLAGDLATSYEVQASVFGLVFETLLAAETARVLVAEKDAQIVGYLLAQLHHTFHANGPVVWIEEVLVAASHRGSGVGRAMMSAAELWAHEEGCAYVALATRRASGFYERLGYEPSASYYKRPISR</sequence>
<dbReference type="Gene3D" id="3.40.630.30">
    <property type="match status" value="1"/>
</dbReference>
<reference evidence="5" key="1">
    <citation type="journal article" date="2019" name="Int. J. Syst. Evol. Microbiol.">
        <title>The Global Catalogue of Microorganisms (GCM) 10K type strain sequencing project: providing services to taxonomists for standard genome sequencing and annotation.</title>
        <authorList>
            <consortium name="The Broad Institute Genomics Platform"/>
            <consortium name="The Broad Institute Genome Sequencing Center for Infectious Disease"/>
            <person name="Wu L."/>
            <person name="Ma J."/>
        </authorList>
    </citation>
    <scope>NUCLEOTIDE SEQUENCE [LARGE SCALE GENOMIC DNA]</scope>
    <source>
        <strain evidence="5">JCM 16929</strain>
    </source>
</reference>
<evidence type="ECO:0000313" key="5">
    <source>
        <dbReference type="Proteomes" id="UP001501490"/>
    </source>
</evidence>
<dbReference type="PANTHER" id="PTHR43072:SF23">
    <property type="entry name" value="UPF0039 PROTEIN C11D3.02C"/>
    <property type="match status" value="1"/>
</dbReference>
<keyword evidence="1" id="KW-0808">Transferase</keyword>
<dbReference type="CDD" id="cd04301">
    <property type="entry name" value="NAT_SF"/>
    <property type="match status" value="1"/>
</dbReference>
<keyword evidence="2" id="KW-0012">Acyltransferase</keyword>
<evidence type="ECO:0000256" key="2">
    <source>
        <dbReference type="ARBA" id="ARBA00023315"/>
    </source>
</evidence>
<organism evidence="4 5">
    <name type="scientific">Microlunatus ginsengisoli</name>
    <dbReference type="NCBI Taxonomy" id="363863"/>
    <lineage>
        <taxon>Bacteria</taxon>
        <taxon>Bacillati</taxon>
        <taxon>Actinomycetota</taxon>
        <taxon>Actinomycetes</taxon>
        <taxon>Propionibacteriales</taxon>
        <taxon>Propionibacteriaceae</taxon>
        <taxon>Microlunatus</taxon>
    </lineage>
</organism>
<dbReference type="PROSITE" id="PS51186">
    <property type="entry name" value="GNAT"/>
    <property type="match status" value="1"/>
</dbReference>
<dbReference type="Pfam" id="PF13508">
    <property type="entry name" value="Acetyltransf_7"/>
    <property type="match status" value="1"/>
</dbReference>
<keyword evidence="5" id="KW-1185">Reference proteome</keyword>
<protein>
    <submittedName>
        <fullName evidence="4">GNAT family N-acetyltransferase</fullName>
    </submittedName>
</protein>